<evidence type="ECO:0000256" key="1">
    <source>
        <dbReference type="SAM" id="Phobius"/>
    </source>
</evidence>
<keyword evidence="1" id="KW-1133">Transmembrane helix</keyword>
<evidence type="ECO:0000313" key="3">
    <source>
        <dbReference type="Proteomes" id="UP000179258"/>
    </source>
</evidence>
<comment type="caution">
    <text evidence="2">The sequence shown here is derived from an EMBL/GenBank/DDBJ whole genome shotgun (WGS) entry which is preliminary data.</text>
</comment>
<dbReference type="AlphaFoldDB" id="A0A1G2R6A2"/>
<protein>
    <submittedName>
        <fullName evidence="2">Uncharacterized protein</fullName>
    </submittedName>
</protein>
<name>A0A1G2R6A2_9BACT</name>
<organism evidence="2 3">
    <name type="scientific">Candidatus Wildermuthbacteria bacterium RIFCSPHIGHO2_02_FULL_47_17</name>
    <dbReference type="NCBI Taxonomy" id="1802452"/>
    <lineage>
        <taxon>Bacteria</taxon>
        <taxon>Candidatus Wildermuthiibacteriota</taxon>
    </lineage>
</organism>
<feature type="transmembrane region" description="Helical" evidence="1">
    <location>
        <begin position="50"/>
        <end position="76"/>
    </location>
</feature>
<evidence type="ECO:0000313" key="2">
    <source>
        <dbReference type="EMBL" id="OHA68078.1"/>
    </source>
</evidence>
<proteinExistence type="predicted"/>
<dbReference type="Proteomes" id="UP000179258">
    <property type="component" value="Unassembled WGS sequence"/>
</dbReference>
<reference evidence="2 3" key="1">
    <citation type="journal article" date="2016" name="Nat. Commun.">
        <title>Thousands of microbial genomes shed light on interconnected biogeochemical processes in an aquifer system.</title>
        <authorList>
            <person name="Anantharaman K."/>
            <person name="Brown C.T."/>
            <person name="Hug L.A."/>
            <person name="Sharon I."/>
            <person name="Castelle C.J."/>
            <person name="Probst A.J."/>
            <person name="Thomas B.C."/>
            <person name="Singh A."/>
            <person name="Wilkins M.J."/>
            <person name="Karaoz U."/>
            <person name="Brodie E.L."/>
            <person name="Williams K.H."/>
            <person name="Hubbard S.S."/>
            <person name="Banfield J.F."/>
        </authorList>
    </citation>
    <scope>NUCLEOTIDE SEQUENCE [LARGE SCALE GENOMIC DNA]</scope>
</reference>
<keyword evidence="1" id="KW-0812">Transmembrane</keyword>
<gene>
    <name evidence="2" type="ORF">A3D59_04300</name>
</gene>
<accession>A0A1G2R6A2</accession>
<sequence length="86" mass="9069">MKRLGELMDKLINDVVCTQTFLAWTALSVLTGMAVGSFFIAVAADSAGQVVLAAAFYGAGSACIVGITGIVGYAYWYAYGGVYDRR</sequence>
<dbReference type="EMBL" id="MHTX01000023">
    <property type="protein sequence ID" value="OHA68078.1"/>
    <property type="molecule type" value="Genomic_DNA"/>
</dbReference>
<keyword evidence="1" id="KW-0472">Membrane</keyword>
<feature type="transmembrane region" description="Helical" evidence="1">
    <location>
        <begin position="21"/>
        <end position="44"/>
    </location>
</feature>